<feature type="region of interest" description="Disordered" evidence="2">
    <location>
        <begin position="19"/>
        <end position="38"/>
    </location>
</feature>
<accession>A0A6I9NVY9</accession>
<dbReference type="CDD" id="cd00110">
    <property type="entry name" value="LamG"/>
    <property type="match status" value="1"/>
</dbReference>
<dbReference type="PANTHER" id="PTHR15036">
    <property type="entry name" value="PIKACHURIN-LIKE PROTEIN"/>
    <property type="match status" value="1"/>
</dbReference>
<comment type="caution">
    <text evidence="1">Lacks conserved residue(s) required for the propagation of feature annotation.</text>
</comment>
<organism evidence="4 5">
    <name type="scientific">Notothenia coriiceps</name>
    <name type="common">black rockcod</name>
    <dbReference type="NCBI Taxonomy" id="8208"/>
    <lineage>
        <taxon>Eukaryota</taxon>
        <taxon>Metazoa</taxon>
        <taxon>Chordata</taxon>
        <taxon>Craniata</taxon>
        <taxon>Vertebrata</taxon>
        <taxon>Euteleostomi</taxon>
        <taxon>Actinopterygii</taxon>
        <taxon>Neopterygii</taxon>
        <taxon>Teleostei</taxon>
        <taxon>Neoteleostei</taxon>
        <taxon>Acanthomorphata</taxon>
        <taxon>Eupercaria</taxon>
        <taxon>Perciformes</taxon>
        <taxon>Notothenioidei</taxon>
        <taxon>Nototheniidae</taxon>
        <taxon>Notothenia</taxon>
    </lineage>
</organism>
<feature type="non-terminal residue" evidence="5">
    <location>
        <position position="1"/>
    </location>
</feature>
<dbReference type="Pfam" id="PF02210">
    <property type="entry name" value="Laminin_G_2"/>
    <property type="match status" value="1"/>
</dbReference>
<dbReference type="PROSITE" id="PS50025">
    <property type="entry name" value="LAM_G_DOMAIN"/>
    <property type="match status" value="1"/>
</dbReference>
<proteinExistence type="predicted"/>
<evidence type="ECO:0000313" key="5">
    <source>
        <dbReference type="RefSeq" id="XP_010780217.1"/>
    </source>
</evidence>
<evidence type="ECO:0000313" key="4">
    <source>
        <dbReference type="Proteomes" id="UP000504611"/>
    </source>
</evidence>
<reference evidence="5" key="1">
    <citation type="submission" date="2025-08" db="UniProtKB">
        <authorList>
            <consortium name="RefSeq"/>
        </authorList>
    </citation>
    <scope>IDENTIFICATION</scope>
    <source>
        <tissue evidence="5">Muscle</tissue>
    </source>
</reference>
<dbReference type="Proteomes" id="UP000504611">
    <property type="component" value="Unplaced"/>
</dbReference>
<dbReference type="PANTHER" id="PTHR15036:SF40">
    <property type="entry name" value="CONTACTIN-ASSOCIATED PROTEIN-LIKE 4"/>
    <property type="match status" value="1"/>
</dbReference>
<evidence type="ECO:0000256" key="1">
    <source>
        <dbReference type="PROSITE-ProRule" id="PRU00122"/>
    </source>
</evidence>
<sequence length="106" mass="11415">SALDDGQWHSVELTSRRGHLSVSVDGGEGDTANASPPFPVSTDGQLFFGGCPSEGSSDQCVNPFKAFQGCMRLLTVDNQPVDLKKVQQRLMGNYSHLQIDMCGIID</sequence>
<keyword evidence="4" id="KW-1185">Reference proteome</keyword>
<dbReference type="GeneID" id="104954743"/>
<dbReference type="KEGG" id="ncc:104954743"/>
<gene>
    <name evidence="5" type="primary">LOC104954743</name>
</gene>
<dbReference type="InterPro" id="IPR050372">
    <property type="entry name" value="Neurexin-related_CASP"/>
</dbReference>
<name>A0A6I9NVY9_9TELE</name>
<dbReference type="InterPro" id="IPR013320">
    <property type="entry name" value="ConA-like_dom_sf"/>
</dbReference>
<evidence type="ECO:0000259" key="3">
    <source>
        <dbReference type="PROSITE" id="PS50025"/>
    </source>
</evidence>
<dbReference type="Gene3D" id="2.60.120.200">
    <property type="match status" value="1"/>
</dbReference>
<feature type="domain" description="Laminin G" evidence="3">
    <location>
        <begin position="1"/>
        <end position="102"/>
    </location>
</feature>
<dbReference type="AlphaFoldDB" id="A0A6I9NVY9"/>
<feature type="non-terminal residue" evidence="5">
    <location>
        <position position="106"/>
    </location>
</feature>
<dbReference type="OrthoDB" id="8963413at2759"/>
<dbReference type="InterPro" id="IPR001791">
    <property type="entry name" value="Laminin_G"/>
</dbReference>
<dbReference type="RefSeq" id="XP_010780217.1">
    <property type="nucleotide sequence ID" value="XM_010781915.1"/>
</dbReference>
<protein>
    <submittedName>
        <fullName evidence="5">Contactin-associated protein-like 4</fullName>
    </submittedName>
</protein>
<dbReference type="SUPFAM" id="SSF49899">
    <property type="entry name" value="Concanavalin A-like lectins/glucanases"/>
    <property type="match status" value="1"/>
</dbReference>
<evidence type="ECO:0000256" key="2">
    <source>
        <dbReference type="SAM" id="MobiDB-lite"/>
    </source>
</evidence>